<dbReference type="EMBL" id="NDYN01000005">
    <property type="protein sequence ID" value="OUT07770.1"/>
    <property type="molecule type" value="Genomic_DNA"/>
</dbReference>
<protein>
    <submittedName>
        <fullName evidence="1">Uncharacterized protein</fullName>
    </submittedName>
</protein>
<dbReference type="PANTHER" id="PTHR30283">
    <property type="entry name" value="PEROXIDE STRESS RESPONSE PROTEIN YAAA"/>
    <property type="match status" value="1"/>
</dbReference>
<dbReference type="PANTHER" id="PTHR30283:SF4">
    <property type="entry name" value="PEROXIDE STRESS RESISTANCE PROTEIN YAAA"/>
    <property type="match status" value="1"/>
</dbReference>
<dbReference type="GO" id="GO:0033194">
    <property type="term" value="P:response to hydroperoxide"/>
    <property type="evidence" value="ECO:0007669"/>
    <property type="project" value="TreeGrafter"/>
</dbReference>
<dbReference type="InterPro" id="IPR005583">
    <property type="entry name" value="YaaA"/>
</dbReference>
<name>A0A1Y5MGQ8_9BACT</name>
<gene>
    <name evidence="1" type="ORF">B9N65_06065</name>
</gene>
<proteinExistence type="predicted"/>
<organism evidence="1 2">
    <name type="scientific">Campylobacter concisus</name>
    <dbReference type="NCBI Taxonomy" id="199"/>
    <lineage>
        <taxon>Bacteria</taxon>
        <taxon>Pseudomonadati</taxon>
        <taxon>Campylobacterota</taxon>
        <taxon>Epsilonproteobacteria</taxon>
        <taxon>Campylobacterales</taxon>
        <taxon>Campylobacteraceae</taxon>
        <taxon>Campylobacter</taxon>
    </lineage>
</organism>
<dbReference type="AlphaFoldDB" id="A0A1Y5MGQ8"/>
<dbReference type="Proteomes" id="UP000196317">
    <property type="component" value="Unassembled WGS sequence"/>
</dbReference>
<evidence type="ECO:0000313" key="1">
    <source>
        <dbReference type="EMBL" id="OUT07770.1"/>
    </source>
</evidence>
<dbReference type="RefSeq" id="WP_087583206.1">
    <property type="nucleotide sequence ID" value="NZ_NDYN01000005.1"/>
</dbReference>
<dbReference type="Pfam" id="PF03883">
    <property type="entry name" value="H2O2_YaaD"/>
    <property type="match status" value="1"/>
</dbReference>
<evidence type="ECO:0000313" key="2">
    <source>
        <dbReference type="Proteomes" id="UP000196317"/>
    </source>
</evidence>
<dbReference type="GO" id="GO:0005829">
    <property type="term" value="C:cytosol"/>
    <property type="evidence" value="ECO:0007669"/>
    <property type="project" value="TreeGrafter"/>
</dbReference>
<accession>A0A1Y5MGQ8</accession>
<reference evidence="1 2" key="1">
    <citation type="submission" date="2017-04" db="EMBL/GenBank/DDBJ databases">
        <title>Complete genome of Campylobacter concisus ATCC 33237T and draft genomes for an additional eight well characterized C. concisus strains.</title>
        <authorList>
            <person name="Cornelius A.J."/>
            <person name="Miller W.G."/>
            <person name="Lastovica A.J."/>
            <person name="On S.L."/>
            <person name="French N.P."/>
            <person name="Vandenberg O."/>
            <person name="Biggs P.J."/>
        </authorList>
    </citation>
    <scope>NUCLEOTIDE SEQUENCE [LARGE SCALE GENOMIC DNA]</scope>
    <source>
        <strain evidence="1 2">CCUG 19995</strain>
    </source>
</reference>
<comment type="caution">
    <text evidence="1">The sequence shown here is derived from an EMBL/GenBank/DDBJ whole genome shotgun (WGS) entry which is preliminary data.</text>
</comment>
<sequence>MALKILFSPSESKISLNTSDKFDGKNLIFPELFSKRAEILNRYDDFLKSANLDEIKKLFGLKQLVDSKELRTSLFEQGAIKAILRYDGVAYKHLNYRGLSDDAQKYIDNNVLIFSNLLGPILAKDEIFEYKLKQGEKLAGFEISKFYEQNFSKTVDQFLENDEILDLRAKFYEKFYEIKKEYTTFCFLKNKKILSHHTKAYRGEVLRQIAAAEVKNKDELMALNFENLKLVDMKNIGLKNELTFEICE</sequence>